<reference evidence="12" key="1">
    <citation type="submission" date="2020-03" db="EMBL/GenBank/DDBJ databases">
        <title>Long-read based genome assembly of a Labrador retriever dog.</title>
        <authorList>
            <person name="Eory L."/>
            <person name="Zhang W."/>
            <person name="Schoenebeck J."/>
        </authorList>
    </citation>
    <scope>NUCLEOTIDE SEQUENCE [LARGE SCALE GENOMIC DNA]</scope>
    <source>
        <strain evidence="12">Labrador retriever</strain>
    </source>
</reference>
<keyword evidence="3" id="KW-0812">Transmembrane</keyword>
<evidence type="ECO:0000256" key="2">
    <source>
        <dbReference type="ARBA" id="ARBA00022670"/>
    </source>
</evidence>
<dbReference type="InterPro" id="IPR018114">
    <property type="entry name" value="TRYPSIN_HIS"/>
</dbReference>
<proteinExistence type="predicted"/>
<dbReference type="CDD" id="cd00112">
    <property type="entry name" value="LDLa"/>
    <property type="match status" value="1"/>
</dbReference>
<feature type="compositionally biased region" description="Pro residues" evidence="11">
    <location>
        <begin position="725"/>
        <end position="734"/>
    </location>
</feature>
<dbReference type="Gene3D" id="2.40.10.10">
    <property type="entry name" value="Trypsin-like serine proteases"/>
    <property type="match status" value="4"/>
</dbReference>
<reference evidence="12" key="3">
    <citation type="submission" date="2025-09" db="UniProtKB">
        <authorList>
            <consortium name="Ensembl"/>
        </authorList>
    </citation>
    <scope>IDENTIFICATION</scope>
    <source>
        <strain evidence="12">Boxer</strain>
    </source>
</reference>
<dbReference type="InterPro" id="IPR000082">
    <property type="entry name" value="SEA_dom"/>
</dbReference>
<evidence type="ECO:0000256" key="1">
    <source>
        <dbReference type="ARBA" id="ARBA00004606"/>
    </source>
</evidence>
<evidence type="ECO:0000256" key="3">
    <source>
        <dbReference type="ARBA" id="ARBA00022692"/>
    </source>
</evidence>
<keyword evidence="13" id="KW-1185">Reference proteome</keyword>
<dbReference type="Gene3D" id="3.30.70.960">
    <property type="entry name" value="SEA domain"/>
    <property type="match status" value="1"/>
</dbReference>
<evidence type="ECO:0000256" key="10">
    <source>
        <dbReference type="PROSITE-ProRule" id="PRU00124"/>
    </source>
</evidence>
<dbReference type="CDD" id="cd00190">
    <property type="entry name" value="Tryp_SPc"/>
    <property type="match status" value="3"/>
</dbReference>
<dbReference type="InterPro" id="IPR036364">
    <property type="entry name" value="SEA_dom_sf"/>
</dbReference>
<sequence length="1041" mass="111232">MEPIAGDLQLVPGAPKEVPAAGCRVALSALAAASVVMVTLGVLVASLSTQGVDVEHTAELQGVRYARSLQRETSEYYRVLTPALERLFVSSFQETELEASCVGCTVLGYRDGNSSVLVHFRLHFLLQALQSLSLGLEEELLQQGLRARLQGHGIPLAAHGTIVSAELRGSQKGPLTERDLKSGHCPGNTFSCRNSQCVTKVNPECDDRVDCSDGSDEAHCDCGLQPGWKTAGRIVGGMEASPGEFPWQVSLRENNEHFCGAAVVRARWLVSAAHCFNEFQDPREWVAYAGTTYLSGAEASTVRARVARIIPHPSYNPDTADFDVAVLQLDGPLPFGRHVQPVCLPAATHVFPARRKCLISGWGYLREDFLVKPEALQKATVELLDQGLCAGLYGHSLTDRMMCAGYLDGKVDSCQGDSGGPLVCEEPSGRFFLAGIVSWGIGCAEARRPGVYARVTRLRDWILEAISTASKPLAPTVAPTSTTPSTAWPARPESPVVHSPARPTRGPSMAPPDAVTASKPQECGARPAMEKPTRIVGGLGAASGEVPWQASLKEGSRHFCGATVVGDRWLLSAAHCFNHTKVELVRAHLGTASLTGVGGSPVKMALRRAVLHPQYNPGILDFDAAILELARPLDFNKFIQPVCLPLAIQKFPVGRKCMISGWGNTQEGNGDSGGPLACEEAPGVFYLAGIVSWGVGCAQARRPGVYTRITRLKGWILDTMSSGPLPSPPPPTAGTPPTTRLPSRTVADLTVPGDLASRATLQATSRPANRTTASTPAGGQTALPSRPGTTTGSQPADCGLAPVAAMTRIVGGSAAGRGEWPWQVSLWLRRREHRCGAVLVAEKWLLSAAHCFDVYGDPKQWAALLGTPFLGGADGQLERVARIYKHPFYNLYTLDYDVALLELAGPVRRSRLVRPICLPEPAPRPPDGARCVITGWGSVREGGSMARQLQQAAVRVLSEQTCRRFYPVQISSRMLCAGFPQGGVDSCSGDAGGPLACREPSGRWVLTGVTSWGYGCGRPHFPGVYTRVAAVRGWIGQHVQE</sequence>
<name>A0A8I3NMK3_CANLF</name>
<dbReference type="PRINTS" id="PR00722">
    <property type="entry name" value="CHYMOTRYPSIN"/>
</dbReference>
<dbReference type="PROSITE" id="PS00135">
    <property type="entry name" value="TRYPSIN_SER"/>
    <property type="match status" value="1"/>
</dbReference>
<dbReference type="GO" id="GO:0005886">
    <property type="term" value="C:plasma membrane"/>
    <property type="evidence" value="ECO:0000318"/>
    <property type="project" value="GO_Central"/>
</dbReference>
<feature type="compositionally biased region" description="Low complexity" evidence="11">
    <location>
        <begin position="474"/>
        <end position="490"/>
    </location>
</feature>
<dbReference type="SMART" id="SM00192">
    <property type="entry name" value="LDLa"/>
    <property type="match status" value="1"/>
</dbReference>
<organism evidence="12 13">
    <name type="scientific">Canis lupus familiaris</name>
    <name type="common">Dog</name>
    <name type="synonym">Canis familiaris</name>
    <dbReference type="NCBI Taxonomy" id="9615"/>
    <lineage>
        <taxon>Eukaryota</taxon>
        <taxon>Metazoa</taxon>
        <taxon>Chordata</taxon>
        <taxon>Craniata</taxon>
        <taxon>Vertebrata</taxon>
        <taxon>Euteleostomi</taxon>
        <taxon>Mammalia</taxon>
        <taxon>Eutheria</taxon>
        <taxon>Laurasiatheria</taxon>
        <taxon>Carnivora</taxon>
        <taxon>Caniformia</taxon>
        <taxon>Canidae</taxon>
        <taxon>Canis</taxon>
    </lineage>
</organism>
<gene>
    <name evidence="12" type="primary">TMPRSS9</name>
</gene>
<dbReference type="OrthoDB" id="10012881at2759"/>
<dbReference type="FunFam" id="2.40.10.10:FF:000166">
    <property type="entry name" value="Trypsin"/>
    <property type="match status" value="1"/>
</dbReference>
<dbReference type="PROSITE" id="PS50240">
    <property type="entry name" value="TRYPSIN_DOM"/>
    <property type="match status" value="3"/>
</dbReference>
<keyword evidence="7" id="KW-1133">Transmembrane helix</keyword>
<dbReference type="SUPFAM" id="SSF82671">
    <property type="entry name" value="SEA domain"/>
    <property type="match status" value="1"/>
</dbReference>
<feature type="disulfide bond" evidence="10">
    <location>
        <begin position="205"/>
        <end position="220"/>
    </location>
</feature>
<keyword evidence="5" id="KW-0720">Serine protease</keyword>
<keyword evidence="9 10" id="KW-1015">Disulfide bond</keyword>
<reference evidence="12" key="2">
    <citation type="submission" date="2025-08" db="UniProtKB">
        <authorList>
            <consortium name="Ensembl"/>
        </authorList>
    </citation>
    <scope>IDENTIFICATION</scope>
    <source>
        <strain evidence="12">Boxer</strain>
    </source>
</reference>
<dbReference type="InterPro" id="IPR002172">
    <property type="entry name" value="LDrepeatLR_classA_rpt"/>
</dbReference>
<dbReference type="GO" id="GO:0008236">
    <property type="term" value="F:serine-type peptidase activity"/>
    <property type="evidence" value="ECO:0000318"/>
    <property type="project" value="GO_Central"/>
</dbReference>
<dbReference type="PROSITE" id="PS00134">
    <property type="entry name" value="TRYPSIN_HIS"/>
    <property type="match status" value="2"/>
</dbReference>
<dbReference type="Pfam" id="PF00057">
    <property type="entry name" value="Ldl_recept_a"/>
    <property type="match status" value="1"/>
</dbReference>
<keyword evidence="2" id="KW-0645">Protease</keyword>
<dbReference type="Ensembl" id="ENSCAFT00845021161.1">
    <property type="protein sequence ID" value="ENSCAFP00845016635.1"/>
    <property type="gene ID" value="ENSCAFG00845011907.1"/>
</dbReference>
<evidence type="ECO:0000256" key="11">
    <source>
        <dbReference type="SAM" id="MobiDB-lite"/>
    </source>
</evidence>
<dbReference type="Pfam" id="PF00089">
    <property type="entry name" value="Trypsin"/>
    <property type="match status" value="4"/>
</dbReference>
<evidence type="ECO:0000256" key="4">
    <source>
        <dbReference type="ARBA" id="ARBA00022801"/>
    </source>
</evidence>
<feature type="disulfide bond" evidence="10">
    <location>
        <begin position="185"/>
        <end position="197"/>
    </location>
</feature>
<evidence type="ECO:0000256" key="9">
    <source>
        <dbReference type="ARBA" id="ARBA00023157"/>
    </source>
</evidence>
<dbReference type="AlphaFoldDB" id="A0A8I3NMK3"/>
<evidence type="ECO:0000256" key="8">
    <source>
        <dbReference type="ARBA" id="ARBA00023136"/>
    </source>
</evidence>
<dbReference type="SMART" id="SM00020">
    <property type="entry name" value="Tryp_SPc"/>
    <property type="match status" value="3"/>
</dbReference>
<dbReference type="Gene3D" id="4.10.400.10">
    <property type="entry name" value="Low-density Lipoprotein Receptor"/>
    <property type="match status" value="1"/>
</dbReference>
<dbReference type="PROSITE" id="PS50024">
    <property type="entry name" value="SEA"/>
    <property type="match status" value="1"/>
</dbReference>
<evidence type="ECO:0000313" key="12">
    <source>
        <dbReference type="Ensembl" id="ENSCAFP00845016635.1"/>
    </source>
</evidence>
<feature type="region of interest" description="Disordered" evidence="11">
    <location>
        <begin position="758"/>
        <end position="797"/>
    </location>
</feature>
<keyword evidence="4" id="KW-0378">Hydrolase</keyword>
<keyword evidence="8" id="KW-0472">Membrane</keyword>
<dbReference type="InterPro" id="IPR036055">
    <property type="entry name" value="LDL_receptor-like_sf"/>
</dbReference>
<dbReference type="SUPFAM" id="SSF57424">
    <property type="entry name" value="LDL receptor-like module"/>
    <property type="match status" value="1"/>
</dbReference>
<dbReference type="InterPro" id="IPR009003">
    <property type="entry name" value="Peptidase_S1_PA"/>
</dbReference>
<feature type="region of interest" description="Disordered" evidence="11">
    <location>
        <begin position="474"/>
        <end position="528"/>
    </location>
</feature>
<dbReference type="InterPro" id="IPR001314">
    <property type="entry name" value="Peptidase_S1A"/>
</dbReference>
<dbReference type="Proteomes" id="UP000805418">
    <property type="component" value="Chromosome 20"/>
</dbReference>
<dbReference type="PANTHER" id="PTHR24252">
    <property type="entry name" value="ACROSIN-RELATED"/>
    <property type="match status" value="1"/>
</dbReference>
<dbReference type="PANTHER" id="PTHR24252:SF26">
    <property type="entry name" value="TRANSMEMBRANE SERINE PROTEASE 9"/>
    <property type="match status" value="1"/>
</dbReference>
<dbReference type="InterPro" id="IPR033116">
    <property type="entry name" value="TRYPSIN_SER"/>
</dbReference>
<dbReference type="GeneTree" id="ENSGT00940000159993"/>
<dbReference type="PROSITE" id="PS50068">
    <property type="entry name" value="LDLRA_2"/>
    <property type="match status" value="1"/>
</dbReference>
<evidence type="ECO:0000256" key="6">
    <source>
        <dbReference type="ARBA" id="ARBA00022968"/>
    </source>
</evidence>
<protein>
    <submittedName>
        <fullName evidence="12">Transmembrane serine protease 9</fullName>
    </submittedName>
</protein>
<dbReference type="SUPFAM" id="SSF50494">
    <property type="entry name" value="Trypsin-like serine proteases"/>
    <property type="match status" value="3"/>
</dbReference>
<accession>A0A8I3NMK3</accession>
<dbReference type="Pfam" id="PF01390">
    <property type="entry name" value="SEA"/>
    <property type="match status" value="1"/>
</dbReference>
<dbReference type="GO" id="GO:0031639">
    <property type="term" value="P:plasminogen activation"/>
    <property type="evidence" value="ECO:0000318"/>
    <property type="project" value="GO_Central"/>
</dbReference>
<dbReference type="InterPro" id="IPR001254">
    <property type="entry name" value="Trypsin_dom"/>
</dbReference>
<dbReference type="InterPro" id="IPR043504">
    <property type="entry name" value="Peptidase_S1_PA_chymotrypsin"/>
</dbReference>
<comment type="caution">
    <text evidence="10">Lacks conserved residue(s) required for the propagation of feature annotation.</text>
</comment>
<evidence type="ECO:0000256" key="7">
    <source>
        <dbReference type="ARBA" id="ARBA00022989"/>
    </source>
</evidence>
<feature type="compositionally biased region" description="Polar residues" evidence="11">
    <location>
        <begin position="759"/>
        <end position="778"/>
    </location>
</feature>
<keyword evidence="6" id="KW-0735">Signal-anchor</keyword>
<evidence type="ECO:0000256" key="5">
    <source>
        <dbReference type="ARBA" id="ARBA00022825"/>
    </source>
</evidence>
<evidence type="ECO:0000313" key="13">
    <source>
        <dbReference type="Proteomes" id="UP000805418"/>
    </source>
</evidence>
<feature type="region of interest" description="Disordered" evidence="11">
    <location>
        <begin position="720"/>
        <end position="744"/>
    </location>
</feature>
<dbReference type="FunFam" id="2.40.10.10:FF:000003">
    <property type="entry name" value="Transmembrane serine protease 3"/>
    <property type="match status" value="2"/>
</dbReference>
<dbReference type="GO" id="GO:0004252">
    <property type="term" value="F:serine-type endopeptidase activity"/>
    <property type="evidence" value="ECO:0007669"/>
    <property type="project" value="InterPro"/>
</dbReference>
<comment type="subcellular location">
    <subcellularLocation>
        <location evidence="1">Membrane</location>
        <topology evidence="1">Single-pass type II membrane protein</topology>
    </subcellularLocation>
</comment>